<proteinExistence type="predicted"/>
<dbReference type="OrthoDB" id="198692at2759"/>
<dbReference type="InterPro" id="IPR050865">
    <property type="entry name" value="BEACH_Domain"/>
</dbReference>
<gene>
    <name evidence="2" type="ORF">AV274_0493</name>
</gene>
<dbReference type="InterPro" id="IPR013320">
    <property type="entry name" value="ConA-like_dom_sf"/>
</dbReference>
<protein>
    <submittedName>
        <fullName evidence="2">WD40 and Beach domain-containing protein</fullName>
    </submittedName>
</protein>
<sequence length="1379" mass="152990">MQEKDSGATPNYYYGDSVFKEVMQSVMDEAWIAEWDKLALRVKNRKSADLEEFRTGLKELSSLYNSVWLKNVIKKCYGDLFDTLKVLLEKLYDDRIEWKYGETDFSSLRKKAISKRQYLPILIFGLLPKLNSDLQDQILSFLIDCVNERIHNVEIFFEMDVLRKLIFMLMSIHKYNVFDVQRPEEIPSFDIVLSDDAIKTIYDLIYTLASHNVRPQDLKTMLLPFRLGTFASEEDETKEGLFQSADYLATLLRIAQAPRAPPSFFSWTEPSSGVTAYPTVAWSKSGYTLFCWVRIENFASGGSLLPLFTLSGAKAQQIEVALDGTTLVLRCTNEKGETAVASVETRLQTGKWYWLGVTQAKKGLWKSSLAVYLDGTCVYDEKFTYLENFDGGGKSNYVVYFAKSFSGTHISNENDYRFQLCSMGLLTGACSEQEMSSLFQLHRSRTFSLTEVTADEQWKAAQQRLLERCACYYEARNSRDQVCFCCAPHGVDGSISEGTRIVSESTLTTTLASLGGVPLILPMFVPPACEVSIQHLPALVPQPLSAHAYAQALSLLAMLLQEDQSQLITFKNNGGVQLLAMLLRRCPPSHLTAELATVMQQIVEAVKGDRDVYIACIRYLLFDFSVWGSAPWATHVVVLRMLTEYVHSDPHFVKQHVGIRPLLQALVKVYYSEPSEYACKRDASLTEDAVAELQQSVVEMLRMLIDSERVVYRVDVSFLLSVLYMVEEAGILSSLLALIYEQCTQPSVKQNLFQSLCLCRAHTVFLNCMCHEDEEVRCLAIRCLHCFWVATSPAAKLNAGINDFTADECIGVAGLLCDNVFTLPVYQALMDFALGIKPESVVKGVVDGRRPLAIQFPFVFNILMEGLCSAKDAVRDAALGHVLSLVEGVTSASSNRLLITQSTIAMRALVVLLATTATASTAAKAKQILVDCVATTITARSGGWEVVEQLRELVESLYLTPTIAGVSLPPQPVPALSFAQLFKGLLLEVLTQLEALLPTQKPKRKDASGAILFEGYALSTFLVMGYVAGVAPPVPRAIVCDQDSNITSVQIRVIPEINMVAEEDCVLLRKCLAVWRVLSAQLASSTDSCLSEGSHPMNVPLMEKGVLPLLLRGLEIAIVADMKRLYQGGAGQRELTEAIVKEVQWVQEVLVGAGCAATSKSEMQSPKNDWCNQLLLNSSYSLFAMLSFSTRILSSISTVQLTNPDVRAVHADWTAIDAALWQVLAVCLRNLVPLLTAVDDAFRPLTTLGAVKAKDLMSYPAWAALLKHPVFQSATDGLKHLLVTFGDQLVEAADKKQVDLAKRRARCSSDRAPLTIRLEEEITESIDGFVEGFEKDALYSIIERETNGLKITKKLWRELVFGPSMWHGVEGAAGEAGRV</sequence>
<dbReference type="Proteomes" id="UP000078348">
    <property type="component" value="Unassembled WGS sequence"/>
</dbReference>
<dbReference type="PANTHER" id="PTHR13743:SF123">
    <property type="entry name" value="PROTEIN FAN"/>
    <property type="match status" value="1"/>
</dbReference>
<dbReference type="InterPro" id="IPR016024">
    <property type="entry name" value="ARM-type_fold"/>
</dbReference>
<reference evidence="2 3" key="1">
    <citation type="submission" date="2016-05" db="EMBL/GenBank/DDBJ databases">
        <title>Nuclear genome of Blastocystis sp. subtype 1 NandII.</title>
        <authorList>
            <person name="Gentekaki E."/>
            <person name="Curtis B."/>
            <person name="Stairs C."/>
            <person name="Eme L."/>
            <person name="Herman E."/>
            <person name="Klimes V."/>
            <person name="Arias M.C."/>
            <person name="Elias M."/>
            <person name="Hilliou F."/>
            <person name="Klute M."/>
            <person name="Malik S.-B."/>
            <person name="Pightling A."/>
            <person name="Rachubinski R."/>
            <person name="Salas D."/>
            <person name="Schlacht A."/>
            <person name="Suga H."/>
            <person name="Archibald J."/>
            <person name="Ball S.G."/>
            <person name="Clark G."/>
            <person name="Dacks J."/>
            <person name="Van Der Giezen M."/>
            <person name="Tsaousis A."/>
            <person name="Roger A."/>
        </authorList>
    </citation>
    <scope>NUCLEOTIDE SEQUENCE [LARGE SCALE GENOMIC DNA]</scope>
    <source>
        <strain evidence="3">ATCC 50177 / NandII</strain>
    </source>
</reference>
<feature type="domain" description="DUF4704" evidence="1">
    <location>
        <begin position="494"/>
        <end position="910"/>
    </location>
</feature>
<dbReference type="STRING" id="478820.A0A196SNI2"/>
<dbReference type="EMBL" id="LXWW01000018">
    <property type="protein sequence ID" value="OAO17752.1"/>
    <property type="molecule type" value="Genomic_DNA"/>
</dbReference>
<dbReference type="InterPro" id="IPR031570">
    <property type="entry name" value="NBEA/BDCP_DUF4704"/>
</dbReference>
<keyword evidence="3" id="KW-1185">Reference proteome</keyword>
<dbReference type="PANTHER" id="PTHR13743">
    <property type="entry name" value="BEIGE/BEACH-RELATED"/>
    <property type="match status" value="1"/>
</dbReference>
<accession>A0A196SNI2</accession>
<evidence type="ECO:0000259" key="1">
    <source>
        <dbReference type="Pfam" id="PF15787"/>
    </source>
</evidence>
<organism evidence="2 3">
    <name type="scientific">Blastocystis sp. subtype 1 (strain ATCC 50177 / NandII)</name>
    <dbReference type="NCBI Taxonomy" id="478820"/>
    <lineage>
        <taxon>Eukaryota</taxon>
        <taxon>Sar</taxon>
        <taxon>Stramenopiles</taxon>
        <taxon>Bigyra</taxon>
        <taxon>Opalozoa</taxon>
        <taxon>Opalinata</taxon>
        <taxon>Blastocystidae</taxon>
        <taxon>Blastocystis</taxon>
    </lineage>
</organism>
<evidence type="ECO:0000313" key="3">
    <source>
        <dbReference type="Proteomes" id="UP000078348"/>
    </source>
</evidence>
<evidence type="ECO:0000313" key="2">
    <source>
        <dbReference type="EMBL" id="OAO17752.1"/>
    </source>
</evidence>
<dbReference type="SUPFAM" id="SSF49899">
    <property type="entry name" value="Concanavalin A-like lectins/glucanases"/>
    <property type="match status" value="1"/>
</dbReference>
<dbReference type="Pfam" id="PF15787">
    <property type="entry name" value="DUF4704"/>
    <property type="match status" value="1"/>
</dbReference>
<name>A0A196SNI2_BLAHN</name>
<dbReference type="SUPFAM" id="SSF48371">
    <property type="entry name" value="ARM repeat"/>
    <property type="match status" value="1"/>
</dbReference>
<comment type="caution">
    <text evidence="2">The sequence shown here is derived from an EMBL/GenBank/DDBJ whole genome shotgun (WGS) entry which is preliminary data.</text>
</comment>